<proteinExistence type="predicted"/>
<evidence type="ECO:0000313" key="1">
    <source>
        <dbReference type="EMBL" id="GGC38836.1"/>
    </source>
</evidence>
<dbReference type="RefSeq" id="WP_188427193.1">
    <property type="nucleotide sequence ID" value="NZ_BMCH01000007.1"/>
</dbReference>
<reference evidence="2" key="1">
    <citation type="journal article" date="2019" name="Int. J. Syst. Evol. Microbiol.">
        <title>The Global Catalogue of Microorganisms (GCM) 10K type strain sequencing project: providing services to taxonomists for standard genome sequencing and annotation.</title>
        <authorList>
            <consortium name="The Broad Institute Genomics Platform"/>
            <consortium name="The Broad Institute Genome Sequencing Center for Infectious Disease"/>
            <person name="Wu L."/>
            <person name="Ma J."/>
        </authorList>
    </citation>
    <scope>NUCLEOTIDE SEQUENCE [LARGE SCALE GENOMIC DNA]</scope>
    <source>
        <strain evidence="2">CCM 7132</strain>
    </source>
</reference>
<keyword evidence="2" id="KW-1185">Reference proteome</keyword>
<evidence type="ECO:0000313" key="2">
    <source>
        <dbReference type="Proteomes" id="UP000637769"/>
    </source>
</evidence>
<name>A0ABQ1MDT5_9PROT</name>
<evidence type="ECO:0008006" key="3">
    <source>
        <dbReference type="Google" id="ProtNLM"/>
    </source>
</evidence>
<gene>
    <name evidence="1" type="ORF">GCM10007207_25410</name>
</gene>
<organism evidence="1 2">
    <name type="scientific">Asaia siamensis</name>
    <dbReference type="NCBI Taxonomy" id="110479"/>
    <lineage>
        <taxon>Bacteria</taxon>
        <taxon>Pseudomonadati</taxon>
        <taxon>Pseudomonadota</taxon>
        <taxon>Alphaproteobacteria</taxon>
        <taxon>Acetobacterales</taxon>
        <taxon>Acetobacteraceae</taxon>
        <taxon>Asaia</taxon>
    </lineage>
</organism>
<dbReference type="Gene3D" id="3.30.70.100">
    <property type="match status" value="1"/>
</dbReference>
<protein>
    <recommendedName>
        <fullName evidence="3">ABM domain-containing protein</fullName>
    </recommendedName>
</protein>
<sequence length="102" mass="11578">MSCEIVRSYAVVPSQIETFESTYGPEGPWARLFRNEPSFRGTKLIADVMQTGRYIAIDEWASYQDYLEFKTDHPEAFAALDEACAPLIVSVEFFGAFRIVRG</sequence>
<dbReference type="SUPFAM" id="SSF54909">
    <property type="entry name" value="Dimeric alpha+beta barrel"/>
    <property type="match status" value="1"/>
</dbReference>
<dbReference type="EMBL" id="BMCH01000007">
    <property type="protein sequence ID" value="GGC38836.1"/>
    <property type="molecule type" value="Genomic_DNA"/>
</dbReference>
<comment type="caution">
    <text evidence="1">The sequence shown here is derived from an EMBL/GenBank/DDBJ whole genome shotgun (WGS) entry which is preliminary data.</text>
</comment>
<accession>A0ABQ1MDT5</accession>
<dbReference type="Proteomes" id="UP000637769">
    <property type="component" value="Unassembled WGS sequence"/>
</dbReference>
<dbReference type="InterPro" id="IPR011008">
    <property type="entry name" value="Dimeric_a/b-barrel"/>
</dbReference>